<dbReference type="Proteomes" id="UP000316330">
    <property type="component" value="Unassembled WGS sequence"/>
</dbReference>
<evidence type="ECO:0000256" key="7">
    <source>
        <dbReference type="SAM" id="SignalP"/>
    </source>
</evidence>
<feature type="signal peptide" evidence="7">
    <location>
        <begin position="1"/>
        <end position="27"/>
    </location>
</feature>
<comment type="subcellular location">
    <subcellularLocation>
        <location evidence="1">Cell membrane</location>
        <topology evidence="1">Lipid-anchor</topology>
    </subcellularLocation>
</comment>
<evidence type="ECO:0000256" key="5">
    <source>
        <dbReference type="ARBA" id="ARBA00023136"/>
    </source>
</evidence>
<dbReference type="Pfam" id="PF02608">
    <property type="entry name" value="Bmp"/>
    <property type="match status" value="1"/>
</dbReference>
<evidence type="ECO:0000259" key="8">
    <source>
        <dbReference type="Pfam" id="PF02608"/>
    </source>
</evidence>
<evidence type="ECO:0000256" key="1">
    <source>
        <dbReference type="ARBA" id="ARBA00004193"/>
    </source>
</evidence>
<dbReference type="PANTHER" id="PTHR34296:SF2">
    <property type="entry name" value="ABC TRANSPORTER GUANOSINE-BINDING PROTEIN NUPN"/>
    <property type="match status" value="1"/>
</dbReference>
<evidence type="ECO:0000256" key="4">
    <source>
        <dbReference type="ARBA" id="ARBA00022729"/>
    </source>
</evidence>
<comment type="similarity">
    <text evidence="2">Belongs to the BMP lipoprotein family.</text>
</comment>
<gene>
    <name evidence="9" type="ORF">FPZ45_20720</name>
</gene>
<evidence type="ECO:0000256" key="6">
    <source>
        <dbReference type="ARBA" id="ARBA00023288"/>
    </source>
</evidence>
<dbReference type="GO" id="GO:0005886">
    <property type="term" value="C:plasma membrane"/>
    <property type="evidence" value="ECO:0007669"/>
    <property type="project" value="UniProtKB-SubCell"/>
</dbReference>
<proteinExistence type="inferred from homology"/>
<protein>
    <submittedName>
        <fullName evidence="9">BMP family ABC transporter substrate-binding protein</fullName>
    </submittedName>
</protein>
<evidence type="ECO:0000256" key="2">
    <source>
        <dbReference type="ARBA" id="ARBA00008610"/>
    </source>
</evidence>
<evidence type="ECO:0000313" key="9">
    <source>
        <dbReference type="EMBL" id="TVX96705.1"/>
    </source>
</evidence>
<dbReference type="PANTHER" id="PTHR34296">
    <property type="entry name" value="TRANSCRIPTIONAL ACTIVATOR PROTEIN MED"/>
    <property type="match status" value="1"/>
</dbReference>
<keyword evidence="4 7" id="KW-0732">Signal</keyword>
<dbReference type="CDD" id="cd06354">
    <property type="entry name" value="PBP1_PrnA-like"/>
    <property type="match status" value="1"/>
</dbReference>
<accession>A0A559J9X9</accession>
<dbReference type="InterPro" id="IPR003760">
    <property type="entry name" value="PnrA-like"/>
</dbReference>
<dbReference type="Gene3D" id="3.40.50.2300">
    <property type="match status" value="2"/>
</dbReference>
<keyword evidence="5" id="KW-0472">Membrane</keyword>
<feature type="domain" description="ABC transporter substrate-binding protein PnrA-like" evidence="8">
    <location>
        <begin position="39"/>
        <end position="309"/>
    </location>
</feature>
<keyword evidence="6" id="KW-0449">Lipoprotein</keyword>
<dbReference type="AlphaFoldDB" id="A0A559J9X9"/>
<name>A0A559J9X9_9BACL</name>
<dbReference type="SUPFAM" id="SSF53822">
    <property type="entry name" value="Periplasmic binding protein-like I"/>
    <property type="match status" value="1"/>
</dbReference>
<feature type="chain" id="PRO_5021768847" evidence="7">
    <location>
        <begin position="28"/>
        <end position="326"/>
    </location>
</feature>
<evidence type="ECO:0000256" key="3">
    <source>
        <dbReference type="ARBA" id="ARBA00022475"/>
    </source>
</evidence>
<comment type="caution">
    <text evidence="9">The sequence shown here is derived from an EMBL/GenBank/DDBJ whole genome shotgun (WGS) entry which is preliminary data.</text>
</comment>
<dbReference type="PROSITE" id="PS51257">
    <property type="entry name" value="PROKAR_LIPOPROTEIN"/>
    <property type="match status" value="1"/>
</dbReference>
<dbReference type="InterPro" id="IPR050957">
    <property type="entry name" value="BMP_lipoprotein"/>
</dbReference>
<dbReference type="OrthoDB" id="9784230at2"/>
<keyword evidence="3" id="KW-1003">Cell membrane</keyword>
<dbReference type="EMBL" id="VNJJ01000015">
    <property type="protein sequence ID" value="TVX96705.1"/>
    <property type="molecule type" value="Genomic_DNA"/>
</dbReference>
<sequence>MKPVRMIWTCLLGIALLISGCSSQGGAPDQEKKRLKVGIMLSDVGLGDQSFSDAAFTGLMQAQEDLDIFFDYRELADTTTYEQGLTELVEEGNDLVIGLGFMVKDSLESIASQYPDTTFLLIDEVSEQPNIISLTFKEDEGSYLAGVVAGMKTKSNVVGFIGGVDVPIIRKFETGYIAGVKASNPNAKVVSEFAGDFGKADLGAQIAGNMFEHDQADIIYAAAGFTGIGALEEAEKLGKLAIGVDTDQFFLAEKAVLTSMLKNVDVAIYSAVKTYQEQREFSESHLEFGLQENGIGLAPVRVVPMTKKEEQTFKTLKQQLLSNGIQ</sequence>
<dbReference type="InterPro" id="IPR028082">
    <property type="entry name" value="Peripla_BP_I"/>
</dbReference>
<evidence type="ECO:0000313" key="10">
    <source>
        <dbReference type="Proteomes" id="UP000316330"/>
    </source>
</evidence>
<reference evidence="9 10" key="1">
    <citation type="submission" date="2019-07" db="EMBL/GenBank/DDBJ databases">
        <authorList>
            <person name="Kim J."/>
        </authorList>
    </citation>
    <scope>NUCLEOTIDE SEQUENCE [LARGE SCALE GENOMIC DNA]</scope>
    <source>
        <strain evidence="9 10">G13</strain>
    </source>
</reference>
<keyword evidence="10" id="KW-1185">Reference proteome</keyword>
<dbReference type="RefSeq" id="WP_144706060.1">
    <property type="nucleotide sequence ID" value="NZ_VNJJ01000015.1"/>
</dbReference>
<organism evidence="9 10">
    <name type="scientific">Cohnella terricola</name>
    <dbReference type="NCBI Taxonomy" id="1289167"/>
    <lineage>
        <taxon>Bacteria</taxon>
        <taxon>Bacillati</taxon>
        <taxon>Bacillota</taxon>
        <taxon>Bacilli</taxon>
        <taxon>Bacillales</taxon>
        <taxon>Paenibacillaceae</taxon>
        <taxon>Cohnella</taxon>
    </lineage>
</organism>